<keyword evidence="3" id="KW-1185">Reference proteome</keyword>
<organism evidence="2 3">
    <name type="scientific">Salana multivorans</name>
    <dbReference type="NCBI Taxonomy" id="120377"/>
    <lineage>
        <taxon>Bacteria</taxon>
        <taxon>Bacillati</taxon>
        <taxon>Actinomycetota</taxon>
        <taxon>Actinomycetes</taxon>
        <taxon>Micrococcales</taxon>
        <taxon>Beutenbergiaceae</taxon>
        <taxon>Salana</taxon>
    </lineage>
</organism>
<sequence length="267" mass="27999">MRLLDAIRAEVLKVTTTRMWWILAIVTLVYMAFIGLSLGAAFSFAGDEEMGLPLGDTALAHMVYSLAVTMGYVFPLVLGALSVTGEFRHQTLTPTFLVVPHRGVALLAKGIVQLVLGMVFGVVAFLGTMAAGGSVIAATGGDAALGSGETWLLVLRGVVGMGLWAVIGVGFGALIRNQVAAIVVILALTQFVEPLLRSIAMLNEVSAKIANVLPGSASDALTGASFYQSFGTSSSSLDWWAGGLILIAYAVGAAFLGYWVTWRRDVT</sequence>
<dbReference type="EMBL" id="RKHQ01000002">
    <property type="protein sequence ID" value="ROR93355.1"/>
    <property type="molecule type" value="Genomic_DNA"/>
</dbReference>
<evidence type="ECO:0000313" key="2">
    <source>
        <dbReference type="EMBL" id="ROR93355.1"/>
    </source>
</evidence>
<name>A0A3N2D0N0_9MICO</name>
<comment type="caution">
    <text evidence="2">The sequence shown here is derived from an EMBL/GenBank/DDBJ whole genome shotgun (WGS) entry which is preliminary data.</text>
</comment>
<proteinExistence type="predicted"/>
<reference evidence="2 3" key="1">
    <citation type="submission" date="2018-11" db="EMBL/GenBank/DDBJ databases">
        <title>Sequencing the genomes of 1000 actinobacteria strains.</title>
        <authorList>
            <person name="Klenk H.-P."/>
        </authorList>
    </citation>
    <scope>NUCLEOTIDE SEQUENCE [LARGE SCALE GENOMIC DNA]</scope>
    <source>
        <strain evidence="2 3">DSM 13521</strain>
    </source>
</reference>
<gene>
    <name evidence="2" type="ORF">EDD28_2767</name>
</gene>
<feature type="transmembrane region" description="Helical" evidence="1">
    <location>
        <begin position="62"/>
        <end position="83"/>
    </location>
</feature>
<feature type="transmembrane region" description="Helical" evidence="1">
    <location>
        <begin position="104"/>
        <end position="131"/>
    </location>
</feature>
<keyword evidence="1" id="KW-0472">Membrane</keyword>
<feature type="transmembrane region" description="Helical" evidence="1">
    <location>
        <begin position="239"/>
        <end position="260"/>
    </location>
</feature>
<dbReference type="Pfam" id="PF12730">
    <property type="entry name" value="ABC2_membrane_4"/>
    <property type="match status" value="1"/>
</dbReference>
<dbReference type="Proteomes" id="UP000275356">
    <property type="component" value="Unassembled WGS sequence"/>
</dbReference>
<evidence type="ECO:0000313" key="3">
    <source>
        <dbReference type="Proteomes" id="UP000275356"/>
    </source>
</evidence>
<accession>A0A3N2D0N0</accession>
<dbReference type="AlphaFoldDB" id="A0A3N2D0N0"/>
<feature type="transmembrane region" description="Helical" evidence="1">
    <location>
        <begin position="151"/>
        <end position="172"/>
    </location>
</feature>
<dbReference type="OrthoDB" id="5244396at2"/>
<keyword evidence="1" id="KW-0812">Transmembrane</keyword>
<protein>
    <submittedName>
        <fullName evidence="2">ABC-2 family transporter</fullName>
    </submittedName>
</protein>
<feature type="transmembrane region" description="Helical" evidence="1">
    <location>
        <begin position="179"/>
        <end position="196"/>
    </location>
</feature>
<feature type="transmembrane region" description="Helical" evidence="1">
    <location>
        <begin position="20"/>
        <end position="42"/>
    </location>
</feature>
<dbReference type="RefSeq" id="WP_123740330.1">
    <property type="nucleotide sequence ID" value="NZ_RKHQ01000002.1"/>
</dbReference>
<evidence type="ECO:0000256" key="1">
    <source>
        <dbReference type="SAM" id="Phobius"/>
    </source>
</evidence>
<keyword evidence="1" id="KW-1133">Transmembrane helix</keyword>